<proteinExistence type="predicted"/>
<reference evidence="1" key="2">
    <citation type="journal article" date="2022" name="New Phytol.">
        <title>Evolutionary transition to the ectomycorrhizal habit in the genomes of a hyperdiverse lineage of mushroom-forming fungi.</title>
        <authorList>
            <person name="Looney B."/>
            <person name="Miyauchi S."/>
            <person name="Morin E."/>
            <person name="Drula E."/>
            <person name="Courty P.E."/>
            <person name="Kohler A."/>
            <person name="Kuo A."/>
            <person name="LaButti K."/>
            <person name="Pangilinan J."/>
            <person name="Lipzen A."/>
            <person name="Riley R."/>
            <person name="Andreopoulos W."/>
            <person name="He G."/>
            <person name="Johnson J."/>
            <person name="Nolan M."/>
            <person name="Tritt A."/>
            <person name="Barry K.W."/>
            <person name="Grigoriev I.V."/>
            <person name="Nagy L.G."/>
            <person name="Hibbett D."/>
            <person name="Henrissat B."/>
            <person name="Matheny P.B."/>
            <person name="Labbe J."/>
            <person name="Martin F.M."/>
        </authorList>
    </citation>
    <scope>NUCLEOTIDE SEQUENCE</scope>
    <source>
        <strain evidence="1">FP105234-sp</strain>
    </source>
</reference>
<evidence type="ECO:0000313" key="1">
    <source>
        <dbReference type="EMBL" id="KAI0040135.1"/>
    </source>
</evidence>
<reference evidence="1" key="1">
    <citation type="submission" date="2021-02" db="EMBL/GenBank/DDBJ databases">
        <authorList>
            <consortium name="DOE Joint Genome Institute"/>
            <person name="Ahrendt S."/>
            <person name="Looney B.P."/>
            <person name="Miyauchi S."/>
            <person name="Morin E."/>
            <person name="Drula E."/>
            <person name="Courty P.E."/>
            <person name="Chicoki N."/>
            <person name="Fauchery L."/>
            <person name="Kohler A."/>
            <person name="Kuo A."/>
            <person name="Labutti K."/>
            <person name="Pangilinan J."/>
            <person name="Lipzen A."/>
            <person name="Riley R."/>
            <person name="Andreopoulos W."/>
            <person name="He G."/>
            <person name="Johnson J."/>
            <person name="Barry K.W."/>
            <person name="Grigoriev I.V."/>
            <person name="Nagy L."/>
            <person name="Hibbett D."/>
            <person name="Henrissat B."/>
            <person name="Matheny P.B."/>
            <person name="Labbe J."/>
            <person name="Martin F."/>
        </authorList>
    </citation>
    <scope>NUCLEOTIDE SEQUENCE</scope>
    <source>
        <strain evidence="1">FP105234-sp</strain>
    </source>
</reference>
<keyword evidence="2" id="KW-1185">Reference proteome</keyword>
<protein>
    <submittedName>
        <fullName evidence="1">Uncharacterized protein</fullName>
    </submittedName>
</protein>
<sequence length="200" mass="22206">MASQAAEVYGGGADQSPLVAFFSLYSDFHHNSAASPSSEFYRLVNEMGWDWNSGERLEAHQEYKDALTMEFNIIYGTDERDIQSWHRLCSVLGIPPPDGLKASRQAVLSAHVNLVDLVWSRGEGVVEIFPSEKALSEYTISSGKFFPSDEARAGGVLRYLLRHILHPRDENTRGRGGKRGRGRARGGRARGRGRRGPEVS</sequence>
<dbReference type="Proteomes" id="UP000814033">
    <property type="component" value="Unassembled WGS sequence"/>
</dbReference>
<organism evidence="1 2">
    <name type="scientific">Auriscalpium vulgare</name>
    <dbReference type="NCBI Taxonomy" id="40419"/>
    <lineage>
        <taxon>Eukaryota</taxon>
        <taxon>Fungi</taxon>
        <taxon>Dikarya</taxon>
        <taxon>Basidiomycota</taxon>
        <taxon>Agaricomycotina</taxon>
        <taxon>Agaricomycetes</taxon>
        <taxon>Russulales</taxon>
        <taxon>Auriscalpiaceae</taxon>
        <taxon>Auriscalpium</taxon>
    </lineage>
</organism>
<name>A0ACB8R7P5_9AGAM</name>
<evidence type="ECO:0000313" key="2">
    <source>
        <dbReference type="Proteomes" id="UP000814033"/>
    </source>
</evidence>
<gene>
    <name evidence="1" type="ORF">FA95DRAFT_1503284</name>
</gene>
<accession>A0ACB8R7P5</accession>
<dbReference type="EMBL" id="MU276224">
    <property type="protein sequence ID" value="KAI0040135.1"/>
    <property type="molecule type" value="Genomic_DNA"/>
</dbReference>
<comment type="caution">
    <text evidence="1">The sequence shown here is derived from an EMBL/GenBank/DDBJ whole genome shotgun (WGS) entry which is preliminary data.</text>
</comment>